<dbReference type="Proteomes" id="UP000232491">
    <property type="component" value="Chromosome"/>
</dbReference>
<gene>
    <name evidence="1" type="ORF">BB215W447A_1217</name>
</gene>
<protein>
    <submittedName>
        <fullName evidence="1">Uncharacterized protein</fullName>
    </submittedName>
</protein>
<reference evidence="1 2" key="1">
    <citation type="submission" date="2017-05" db="EMBL/GenBank/DDBJ databases">
        <title>Comparative genomics and methylome analysis of the gut commensal Bifidobacterium breve.</title>
        <authorList>
            <person name="Bottacini F."/>
            <person name="Morrissey R."/>
            <person name="Roberts R.J."/>
            <person name="James K."/>
            <person name="van Breen J."/>
            <person name="Egan M."/>
            <person name="Lambert J."/>
            <person name="van Limpt K."/>
            <person name="Stanton C."/>
            <person name="Knol J."/>
            <person name="O' Connell Motherway M."/>
            <person name="van Sinderen D."/>
        </authorList>
    </citation>
    <scope>NUCLEOTIDE SEQUENCE [LARGE SCALE GENOMIC DNA]</scope>
    <source>
        <strain evidence="1 2">215W447a</strain>
    </source>
</reference>
<evidence type="ECO:0000313" key="2">
    <source>
        <dbReference type="Proteomes" id="UP000232491"/>
    </source>
</evidence>
<accession>A0A2K9BA06</accession>
<proteinExistence type="predicted"/>
<dbReference type="EMBL" id="CP021558">
    <property type="protein sequence ID" value="AUE03233.1"/>
    <property type="molecule type" value="Genomic_DNA"/>
</dbReference>
<evidence type="ECO:0000313" key="1">
    <source>
        <dbReference type="EMBL" id="AUE03233.1"/>
    </source>
</evidence>
<name>A0A2K9BA06_BIFBR</name>
<sequence length="161" mass="17939">METDSGTIIAHEWLARLTDTPSWANELTVRRLGDALRDPNMRDMMALSLMDPTLDAGELAERARNGMSGPGMLAVRPDRSRLVAARRELTAMGERDPGCMPAVAMLCTLIFWLAGDRKGLDEMLSRPIPDDACRIVTRWARDHDLWPAGVIVPREYKVPAI</sequence>
<dbReference type="AlphaFoldDB" id="A0A2K9BA06"/>
<organism evidence="1 2">
    <name type="scientific">Bifidobacterium breve</name>
    <dbReference type="NCBI Taxonomy" id="1685"/>
    <lineage>
        <taxon>Bacteria</taxon>
        <taxon>Bacillati</taxon>
        <taxon>Actinomycetota</taxon>
        <taxon>Actinomycetes</taxon>
        <taxon>Bifidobacteriales</taxon>
        <taxon>Bifidobacteriaceae</taxon>
        <taxon>Bifidobacterium</taxon>
    </lineage>
</organism>